<dbReference type="InterPro" id="IPR002656">
    <property type="entry name" value="Acyl_transf_3_dom"/>
</dbReference>
<keyword evidence="3" id="KW-0808">Transferase</keyword>
<feature type="transmembrane region" description="Helical" evidence="1">
    <location>
        <begin position="128"/>
        <end position="151"/>
    </location>
</feature>
<comment type="caution">
    <text evidence="3">The sequence shown here is derived from an EMBL/GenBank/DDBJ whole genome shotgun (WGS) entry which is preliminary data.</text>
</comment>
<accession>A0ABV5QJK9</accession>
<name>A0ABV5QJK9_9ACTN</name>
<dbReference type="InterPro" id="IPR050879">
    <property type="entry name" value="Acyltransferase_3"/>
</dbReference>
<keyword evidence="4" id="KW-1185">Reference proteome</keyword>
<feature type="transmembrane region" description="Helical" evidence="1">
    <location>
        <begin position="37"/>
        <end position="59"/>
    </location>
</feature>
<dbReference type="GO" id="GO:0016746">
    <property type="term" value="F:acyltransferase activity"/>
    <property type="evidence" value="ECO:0007669"/>
    <property type="project" value="UniProtKB-KW"/>
</dbReference>
<feature type="transmembrane region" description="Helical" evidence="1">
    <location>
        <begin position="250"/>
        <end position="271"/>
    </location>
</feature>
<feature type="transmembrane region" description="Helical" evidence="1">
    <location>
        <begin position="12"/>
        <end position="31"/>
    </location>
</feature>
<feature type="transmembrane region" description="Helical" evidence="1">
    <location>
        <begin position="292"/>
        <end position="313"/>
    </location>
</feature>
<feature type="transmembrane region" description="Helical" evidence="1">
    <location>
        <begin position="80"/>
        <end position="100"/>
    </location>
</feature>
<gene>
    <name evidence="3" type="ORF">ACFFTP_05660</name>
</gene>
<keyword evidence="1" id="KW-1133">Transmembrane helix</keyword>
<dbReference type="PANTHER" id="PTHR23028:SF53">
    <property type="entry name" value="ACYL_TRANSF_3 DOMAIN-CONTAINING PROTEIN"/>
    <property type="match status" value="1"/>
</dbReference>
<organism evidence="3 4">
    <name type="scientific">Streptomyces roseoviridis</name>
    <dbReference type="NCBI Taxonomy" id="67361"/>
    <lineage>
        <taxon>Bacteria</taxon>
        <taxon>Bacillati</taxon>
        <taxon>Actinomycetota</taxon>
        <taxon>Actinomycetes</taxon>
        <taxon>Kitasatosporales</taxon>
        <taxon>Streptomycetaceae</taxon>
        <taxon>Streptomyces</taxon>
    </lineage>
</organism>
<evidence type="ECO:0000256" key="1">
    <source>
        <dbReference type="SAM" id="Phobius"/>
    </source>
</evidence>
<dbReference type="Proteomes" id="UP001589716">
    <property type="component" value="Unassembled WGS sequence"/>
</dbReference>
<dbReference type="EMBL" id="JBHMCT010000005">
    <property type="protein sequence ID" value="MFB9553682.1"/>
    <property type="molecule type" value="Genomic_DNA"/>
</dbReference>
<evidence type="ECO:0000259" key="2">
    <source>
        <dbReference type="Pfam" id="PF01757"/>
    </source>
</evidence>
<evidence type="ECO:0000313" key="4">
    <source>
        <dbReference type="Proteomes" id="UP001589716"/>
    </source>
</evidence>
<dbReference type="RefSeq" id="WP_345486234.1">
    <property type="nucleotide sequence ID" value="NZ_BAAAWU010000001.1"/>
</dbReference>
<feature type="transmembrane region" description="Helical" evidence="1">
    <location>
        <begin position="325"/>
        <end position="343"/>
    </location>
</feature>
<keyword evidence="3" id="KW-0012">Acyltransferase</keyword>
<dbReference type="Pfam" id="PF01757">
    <property type="entry name" value="Acyl_transf_3"/>
    <property type="match status" value="1"/>
</dbReference>
<keyword evidence="1" id="KW-0812">Transmembrane</keyword>
<keyword evidence="1" id="KW-0472">Membrane</keyword>
<sequence length="361" mass="39994">MPLGGTRVDSLTGLRWFAALAVFLFHARSYFREIESGFLLAGIGYEGVPFFFVLSGFVMAWVARPSDTAGNYYWRRVARIWPLLAVTTAGTVALMTWWWHVPVSAEDVLWTLTFAQAWSTEHFMTMNIVTWTLSAEAFFYLAFPLVLRLLLRRSSAALFVVAVLCVAATAGTRLASAWLEQPQPVERLVVASPPALIPMFVLGICAGLLVRRGKRPPFSTGVAATLTAGTILLCWVWMQRPTALHPYQGTIGFFDAVLIPAFTLLIVTAALRDAGGRRSLLRSRPLVKLGEWSFAFYLCHAVVLDVFDHLGYGADRGLTRDVAELGAACAAALVVALLLHEWVERPAERRLRTLLPVRRTV</sequence>
<evidence type="ECO:0000313" key="3">
    <source>
        <dbReference type="EMBL" id="MFB9553682.1"/>
    </source>
</evidence>
<dbReference type="EC" id="2.3.-.-" evidence="3"/>
<feature type="transmembrane region" description="Helical" evidence="1">
    <location>
        <begin position="217"/>
        <end position="238"/>
    </location>
</feature>
<proteinExistence type="predicted"/>
<feature type="transmembrane region" description="Helical" evidence="1">
    <location>
        <begin position="158"/>
        <end position="179"/>
    </location>
</feature>
<protein>
    <submittedName>
        <fullName evidence="3">Acyltransferase family protein</fullName>
        <ecNumber evidence="3">2.3.-.-</ecNumber>
    </submittedName>
</protein>
<dbReference type="PANTHER" id="PTHR23028">
    <property type="entry name" value="ACETYLTRANSFERASE"/>
    <property type="match status" value="1"/>
</dbReference>
<reference evidence="3 4" key="1">
    <citation type="submission" date="2024-09" db="EMBL/GenBank/DDBJ databases">
        <authorList>
            <person name="Sun Q."/>
            <person name="Mori K."/>
        </authorList>
    </citation>
    <scope>NUCLEOTIDE SEQUENCE [LARGE SCALE GENOMIC DNA]</scope>
    <source>
        <strain evidence="3 4">JCM 4414</strain>
    </source>
</reference>
<feature type="transmembrane region" description="Helical" evidence="1">
    <location>
        <begin position="191"/>
        <end position="210"/>
    </location>
</feature>
<feature type="domain" description="Acyltransferase 3" evidence="2">
    <location>
        <begin position="9"/>
        <end position="340"/>
    </location>
</feature>